<sequence length="251" mass="28447">MSENKSPLTDPRTGEALPQRVQPGYYPKWRVMREYRYWDAATRDVVTQRLEAPKPLRFFTAEEAGVMEAVLDRILPQDDRLPAQRIPLLPVLDTRLATNKLEGYRYEDMPPDQEAYRLAVRALDAMAQEIYGAPFISLTVTSQELLLKSLSEGHPAGAKELWSTLNVKRFWTLLVSDACAAYYAHPWAWDEIGFGGPAYPRGYMRLEAGRPEPWEFNEERYGWTAPADSISDYADPESGHTASAHGQAGTH</sequence>
<organism evidence="2 3">
    <name type="scientific">Terriglobus aquaticus</name>
    <dbReference type="NCBI Taxonomy" id="940139"/>
    <lineage>
        <taxon>Bacteria</taxon>
        <taxon>Pseudomonadati</taxon>
        <taxon>Acidobacteriota</taxon>
        <taxon>Terriglobia</taxon>
        <taxon>Terriglobales</taxon>
        <taxon>Acidobacteriaceae</taxon>
        <taxon>Terriglobus</taxon>
    </lineage>
</organism>
<gene>
    <name evidence="2" type="ORF">ACK2TP_16315</name>
</gene>
<protein>
    <submittedName>
        <fullName evidence="2">Gluconate 2-dehydrogenase subunit 3 family protein</fullName>
        <ecNumber evidence="2">1.-.-.-</ecNumber>
    </submittedName>
</protein>
<dbReference type="RefSeq" id="WP_263414497.1">
    <property type="nucleotide sequence ID" value="NZ_BAABBH010000001.1"/>
</dbReference>
<dbReference type="EC" id="1.-.-.-" evidence="2"/>
<evidence type="ECO:0000313" key="2">
    <source>
        <dbReference type="EMBL" id="MFN2977336.1"/>
    </source>
</evidence>
<keyword evidence="2" id="KW-0560">Oxidoreductase</keyword>
<comment type="caution">
    <text evidence="2">The sequence shown here is derived from an EMBL/GenBank/DDBJ whole genome shotgun (WGS) entry which is preliminary data.</text>
</comment>
<reference evidence="2 3" key="1">
    <citation type="submission" date="2024-12" db="EMBL/GenBank/DDBJ databases">
        <authorList>
            <person name="Lee Y."/>
        </authorList>
    </citation>
    <scope>NUCLEOTIDE SEQUENCE [LARGE SCALE GENOMIC DNA]</scope>
    <source>
        <strain evidence="2 3">03SUJ4</strain>
    </source>
</reference>
<dbReference type="Pfam" id="PF13618">
    <property type="entry name" value="Gluconate_2-dh3"/>
    <property type="match status" value="1"/>
</dbReference>
<proteinExistence type="predicted"/>
<dbReference type="InterPro" id="IPR027056">
    <property type="entry name" value="Gluconate_2DH_su3"/>
</dbReference>
<keyword evidence="3" id="KW-1185">Reference proteome</keyword>
<dbReference type="GO" id="GO:0016491">
    <property type="term" value="F:oxidoreductase activity"/>
    <property type="evidence" value="ECO:0007669"/>
    <property type="project" value="UniProtKB-KW"/>
</dbReference>
<evidence type="ECO:0000313" key="3">
    <source>
        <dbReference type="Proteomes" id="UP001634747"/>
    </source>
</evidence>
<name>A0ABW9KQY6_9BACT</name>
<dbReference type="Proteomes" id="UP001634747">
    <property type="component" value="Unassembled WGS sequence"/>
</dbReference>
<dbReference type="EMBL" id="JBJYXY010000001">
    <property type="protein sequence ID" value="MFN2977336.1"/>
    <property type="molecule type" value="Genomic_DNA"/>
</dbReference>
<accession>A0ABW9KQY6</accession>
<feature type="region of interest" description="Disordered" evidence="1">
    <location>
        <begin position="232"/>
        <end position="251"/>
    </location>
</feature>
<evidence type="ECO:0000256" key="1">
    <source>
        <dbReference type="SAM" id="MobiDB-lite"/>
    </source>
</evidence>